<dbReference type="RefSeq" id="WP_050058594.1">
    <property type="nucleotide sequence ID" value="NZ_JACHEK010000003.1"/>
</dbReference>
<evidence type="ECO:0000256" key="4">
    <source>
        <dbReference type="ARBA" id="ARBA00022801"/>
    </source>
</evidence>
<evidence type="ECO:0000256" key="2">
    <source>
        <dbReference type="ARBA" id="ARBA00022670"/>
    </source>
</evidence>
<dbReference type="NCBIfam" id="TIGR00072">
    <property type="entry name" value="hydrog_prot"/>
    <property type="match status" value="1"/>
</dbReference>
<dbReference type="GO" id="GO:0004190">
    <property type="term" value="F:aspartic-type endopeptidase activity"/>
    <property type="evidence" value="ECO:0007669"/>
    <property type="project" value="UniProtKB-KW"/>
</dbReference>
<proteinExistence type="inferred from homology"/>
<dbReference type="OrthoDB" id="9794619at2"/>
<dbReference type="InterPro" id="IPR023430">
    <property type="entry name" value="Pept_HybD-like_dom_sf"/>
</dbReference>
<dbReference type="EC" id="3.4.23.-" evidence="5"/>
<name>A0A841JTM9_9BACT</name>
<keyword evidence="2 5" id="KW-0645">Protease</keyword>
<keyword evidence="3" id="KW-0064">Aspartyl protease</keyword>
<keyword evidence="6" id="KW-1185">Reference proteome</keyword>
<dbReference type="PRINTS" id="PR00446">
    <property type="entry name" value="HYDRGNUPTAKE"/>
</dbReference>
<comment type="similarity">
    <text evidence="1">Belongs to the peptidase A31 family.</text>
</comment>
<evidence type="ECO:0000256" key="3">
    <source>
        <dbReference type="ARBA" id="ARBA00022750"/>
    </source>
</evidence>
<evidence type="ECO:0000313" key="6">
    <source>
        <dbReference type="Proteomes" id="UP000538666"/>
    </source>
</evidence>
<dbReference type="CDD" id="cd06062">
    <property type="entry name" value="H2MP_MemB-H2up"/>
    <property type="match status" value="1"/>
</dbReference>
<evidence type="ECO:0000313" key="5">
    <source>
        <dbReference type="EMBL" id="MBB6143837.1"/>
    </source>
</evidence>
<reference evidence="5 6" key="1">
    <citation type="submission" date="2020-08" db="EMBL/GenBank/DDBJ databases">
        <title>Genomic Encyclopedia of Type Strains, Phase IV (KMG-IV): sequencing the most valuable type-strain genomes for metagenomic binning, comparative biology and taxonomic classification.</title>
        <authorList>
            <person name="Goeker M."/>
        </authorList>
    </citation>
    <scope>NUCLEOTIDE SEQUENCE [LARGE SCALE GENOMIC DNA]</scope>
    <source>
        <strain evidence="5 6">DSM 103733</strain>
    </source>
</reference>
<sequence length="172" mass="18273">MSRTELLQIGVLGLGNLMRTDDAAGMLALRRLTENGRLPRGIEAIEGGTLGLDLLHALHGISHLLVLDAVDTGADPGTLVRFQGQELANLPTSKSVHLLGLADLMDALRLMEASPTEVVLLGVQPESTDWGTVLTPEVEAAQSGLIEAALKQVAQWDEDRSALMAIRSLVVP</sequence>
<evidence type="ECO:0000256" key="1">
    <source>
        <dbReference type="ARBA" id="ARBA00006814"/>
    </source>
</evidence>
<accession>A0A841JTM9</accession>
<dbReference type="Gene3D" id="3.40.50.1450">
    <property type="entry name" value="HybD-like"/>
    <property type="match status" value="1"/>
</dbReference>
<gene>
    <name evidence="5" type="ORF">HNQ77_001786</name>
</gene>
<dbReference type="InterPro" id="IPR000671">
    <property type="entry name" value="Peptidase_A31"/>
</dbReference>
<dbReference type="PANTHER" id="PTHR30302:SF1">
    <property type="entry name" value="HYDROGENASE 2 MATURATION PROTEASE"/>
    <property type="match status" value="1"/>
</dbReference>
<dbReference type="GO" id="GO:0008047">
    <property type="term" value="F:enzyme activator activity"/>
    <property type="evidence" value="ECO:0007669"/>
    <property type="project" value="InterPro"/>
</dbReference>
<comment type="caution">
    <text evidence="5">The sequence shown here is derived from an EMBL/GenBank/DDBJ whole genome shotgun (WGS) entry which is preliminary data.</text>
</comment>
<dbReference type="GO" id="GO:0016485">
    <property type="term" value="P:protein processing"/>
    <property type="evidence" value="ECO:0007669"/>
    <property type="project" value="TreeGrafter"/>
</dbReference>
<dbReference type="AlphaFoldDB" id="A0A841JTM9"/>
<dbReference type="PANTHER" id="PTHR30302">
    <property type="entry name" value="HYDROGENASE 1 MATURATION PROTEASE"/>
    <property type="match status" value="1"/>
</dbReference>
<protein>
    <submittedName>
        <fullName evidence="5">Hydrogenase maturation protease</fullName>
        <ecNumber evidence="5">3.4.23.-</ecNumber>
    </submittedName>
</protein>
<dbReference type="SUPFAM" id="SSF53163">
    <property type="entry name" value="HybD-like"/>
    <property type="match status" value="1"/>
</dbReference>
<dbReference type="EMBL" id="JACHEK010000003">
    <property type="protein sequence ID" value="MBB6143837.1"/>
    <property type="molecule type" value="Genomic_DNA"/>
</dbReference>
<organism evidence="5 6">
    <name type="scientific">Silvibacterium bohemicum</name>
    <dbReference type="NCBI Taxonomy" id="1577686"/>
    <lineage>
        <taxon>Bacteria</taxon>
        <taxon>Pseudomonadati</taxon>
        <taxon>Acidobacteriota</taxon>
        <taxon>Terriglobia</taxon>
        <taxon>Terriglobales</taxon>
        <taxon>Acidobacteriaceae</taxon>
        <taxon>Silvibacterium</taxon>
    </lineage>
</organism>
<dbReference type="Pfam" id="PF01750">
    <property type="entry name" value="HycI"/>
    <property type="match status" value="1"/>
</dbReference>
<keyword evidence="4 5" id="KW-0378">Hydrolase</keyword>
<dbReference type="Proteomes" id="UP000538666">
    <property type="component" value="Unassembled WGS sequence"/>
</dbReference>